<dbReference type="PANTHER" id="PTHR43745:SF2">
    <property type="entry name" value="NITROREDUCTASE MJ1384-RELATED"/>
    <property type="match status" value="1"/>
</dbReference>
<evidence type="ECO:0000259" key="1">
    <source>
        <dbReference type="Pfam" id="PF00881"/>
    </source>
</evidence>
<dbReference type="EMBL" id="JACIUV010000004">
    <property type="protein sequence ID" value="MBB1117498.1"/>
    <property type="molecule type" value="Genomic_DNA"/>
</dbReference>
<protein>
    <submittedName>
        <fullName evidence="2">Peptide maturation dehydrogenase</fullName>
    </submittedName>
</protein>
<gene>
    <name evidence="2" type="ORF">H4O09_10600</name>
</gene>
<sequence length="399" mass="43310">MKILPMEQIRIRRCWHLLCEPLQALQLDMAALLSGDGRPLLAVSHQWSALAAHLDGPVVLDDAQLALLGRLDREQWVPLAQLPDAAQRLLDTGLALAHNDQRQCACRDQQLRQAHWWGPAAVLHAQARWQGQDSVQQLAARGMDRLDGLIGELGIPPASGRDGEGALPLPPVADSPLEQLLGRRVSCRNFDGGQMLALDQVSAVLWAALAERSTVIHDSGARFSKKGTPSAGGLHPTEAYLLLRNVQGIKDGCYHYQASAHQLLPLAVGADADVGNRRDWSALATRWLAGQYWFADAQVLVVLAPRYDRLQWKYRNHSKAYRAAVLDVGHLSQTLYLAATEAGLGAFVTAAINELDVERDLGLQPFGDGPLAIAGFGIRAAQMTTAELDPAGAVWQPAP</sequence>
<evidence type="ECO:0000313" key="3">
    <source>
        <dbReference type="Proteomes" id="UP000550609"/>
    </source>
</evidence>
<feature type="domain" description="Nitroreductase" evidence="1">
    <location>
        <begin position="183"/>
        <end position="377"/>
    </location>
</feature>
<reference evidence="2 3" key="1">
    <citation type="submission" date="2020-08" db="EMBL/GenBank/DDBJ databases">
        <title>Stenotrophomonas sp. W1S232.</title>
        <authorList>
            <person name="Deng Y."/>
        </authorList>
    </citation>
    <scope>NUCLEOTIDE SEQUENCE [LARGE SCALE GENOMIC DNA]</scope>
    <source>
        <strain evidence="2 3">W1S232</strain>
    </source>
</reference>
<dbReference type="SUPFAM" id="SSF55469">
    <property type="entry name" value="FMN-dependent nitroreductase-like"/>
    <property type="match status" value="1"/>
</dbReference>
<dbReference type="Proteomes" id="UP000550609">
    <property type="component" value="Unassembled WGS sequence"/>
</dbReference>
<dbReference type="NCBIfam" id="TIGR03605">
    <property type="entry name" value="antibiot_sagB"/>
    <property type="match status" value="1"/>
</dbReference>
<name>A0A7W3YW39_9GAMM</name>
<comment type="caution">
    <text evidence="2">The sequence shown here is derived from an EMBL/GenBank/DDBJ whole genome shotgun (WGS) entry which is preliminary data.</text>
</comment>
<dbReference type="InterPro" id="IPR029479">
    <property type="entry name" value="Nitroreductase"/>
</dbReference>
<proteinExistence type="predicted"/>
<dbReference type="InterPro" id="IPR052544">
    <property type="entry name" value="Bacteriocin_Proc_Enz"/>
</dbReference>
<evidence type="ECO:0000313" key="2">
    <source>
        <dbReference type="EMBL" id="MBB1117498.1"/>
    </source>
</evidence>
<dbReference type="AlphaFoldDB" id="A0A7W3YW39"/>
<dbReference type="RefSeq" id="WP_182622511.1">
    <property type="nucleotide sequence ID" value="NZ_JACIUV010000004.1"/>
</dbReference>
<accession>A0A7W3YW39</accession>
<dbReference type="CDD" id="cd02142">
    <property type="entry name" value="McbC_SagB-like_oxidoreductase"/>
    <property type="match status" value="1"/>
</dbReference>
<dbReference type="NCBIfam" id="TIGR04511">
    <property type="entry name" value="SagB_rel_DH_2"/>
    <property type="match status" value="1"/>
</dbReference>
<organism evidence="2 3">
    <name type="scientific">Stenotrophomonas koreensis</name>
    <dbReference type="NCBI Taxonomy" id="266128"/>
    <lineage>
        <taxon>Bacteria</taxon>
        <taxon>Pseudomonadati</taxon>
        <taxon>Pseudomonadota</taxon>
        <taxon>Gammaproteobacteria</taxon>
        <taxon>Lysobacterales</taxon>
        <taxon>Lysobacteraceae</taxon>
        <taxon>Stenotrophomonas</taxon>
    </lineage>
</organism>
<dbReference type="Pfam" id="PF00881">
    <property type="entry name" value="Nitroreductase"/>
    <property type="match status" value="1"/>
</dbReference>
<dbReference type="InterPro" id="IPR000415">
    <property type="entry name" value="Nitroreductase-like"/>
</dbReference>
<dbReference type="Gene3D" id="3.40.109.10">
    <property type="entry name" value="NADH Oxidase"/>
    <property type="match status" value="1"/>
</dbReference>
<dbReference type="InterPro" id="IPR020051">
    <property type="entry name" value="SagB-type_dehydrogenase"/>
</dbReference>
<dbReference type="InterPro" id="IPR030965">
    <property type="entry name" value="SagB-rel_DH_2"/>
</dbReference>
<dbReference type="GO" id="GO:0016491">
    <property type="term" value="F:oxidoreductase activity"/>
    <property type="evidence" value="ECO:0007669"/>
    <property type="project" value="InterPro"/>
</dbReference>
<dbReference type="PANTHER" id="PTHR43745">
    <property type="entry name" value="NITROREDUCTASE MJ1384-RELATED"/>
    <property type="match status" value="1"/>
</dbReference>